<evidence type="ECO:0000313" key="1">
    <source>
        <dbReference type="EMBL" id="MBP2329517.1"/>
    </source>
</evidence>
<dbReference type="SUPFAM" id="SSF141571">
    <property type="entry name" value="Pentapeptide repeat-like"/>
    <property type="match status" value="1"/>
</dbReference>
<dbReference type="RefSeq" id="WP_209646285.1">
    <property type="nucleotide sequence ID" value="NZ_JAGINW010000001.1"/>
</dbReference>
<dbReference type="Gene3D" id="2.160.20.80">
    <property type="entry name" value="E3 ubiquitin-protein ligase SopA"/>
    <property type="match status" value="1"/>
</dbReference>
<keyword evidence="2" id="KW-1185">Reference proteome</keyword>
<reference evidence="1 2" key="1">
    <citation type="submission" date="2021-03" db="EMBL/GenBank/DDBJ databases">
        <title>Sequencing the genomes of 1000 actinobacteria strains.</title>
        <authorList>
            <person name="Klenk H.-P."/>
        </authorList>
    </citation>
    <scope>NUCLEOTIDE SEQUENCE [LARGE SCALE GENOMIC DNA]</scope>
    <source>
        <strain evidence="1 2">DSM 46670</strain>
    </source>
</reference>
<name>A0ABS4TYN9_9PSEU</name>
<comment type="caution">
    <text evidence="1">The sequence shown here is derived from an EMBL/GenBank/DDBJ whole genome shotgun (WGS) entry which is preliminary data.</text>
</comment>
<proteinExistence type="predicted"/>
<accession>A0ABS4TYN9</accession>
<organism evidence="1 2">
    <name type="scientific">Kibdelosporangium banguiense</name>
    <dbReference type="NCBI Taxonomy" id="1365924"/>
    <lineage>
        <taxon>Bacteria</taxon>
        <taxon>Bacillati</taxon>
        <taxon>Actinomycetota</taxon>
        <taxon>Actinomycetes</taxon>
        <taxon>Pseudonocardiales</taxon>
        <taxon>Pseudonocardiaceae</taxon>
        <taxon>Kibdelosporangium</taxon>
    </lineage>
</organism>
<protein>
    <recommendedName>
        <fullName evidence="3">Pentapeptide repeat-containing protein</fullName>
    </recommendedName>
</protein>
<dbReference type="EMBL" id="JAGINW010000001">
    <property type="protein sequence ID" value="MBP2329517.1"/>
    <property type="molecule type" value="Genomic_DNA"/>
</dbReference>
<dbReference type="Proteomes" id="UP001519332">
    <property type="component" value="Unassembled WGS sequence"/>
</dbReference>
<evidence type="ECO:0008006" key="3">
    <source>
        <dbReference type="Google" id="ProtNLM"/>
    </source>
</evidence>
<sequence length="223" mass="25096">MSGLRLENEDFSNRRLRELVVAAATLVRCDFSRTRVAGGEFGGGFEPSEYVECVFDGCRVKNVLPGRATFIGCSFRDVTIQNLRCHEAQFIDCVFTGLLRTVTFSAVPWSTERLGRTRNAYHGNDFAGARLMDVAFRGGIDLDRQRLPEGPEYVLVRNAPEILPAIREQVRTWPESLRLDAETSLWILENDCETGQRDLLVRRTLLGRTAEGIDKLAALLIRS</sequence>
<evidence type="ECO:0000313" key="2">
    <source>
        <dbReference type="Proteomes" id="UP001519332"/>
    </source>
</evidence>
<gene>
    <name evidence="1" type="ORF">JOF56_009902</name>
</gene>